<dbReference type="STRING" id="426756.SAMN04488126_1163"/>
<dbReference type="PRINTS" id="PR01837">
    <property type="entry name" value="MGTCSAPBPROT"/>
</dbReference>
<evidence type="ECO:0000256" key="3">
    <source>
        <dbReference type="ARBA" id="ARBA00022475"/>
    </source>
</evidence>
<dbReference type="EMBL" id="FNAR01000016">
    <property type="protein sequence ID" value="SDE68944.1"/>
    <property type="molecule type" value="Genomic_DNA"/>
</dbReference>
<dbReference type="OrthoDB" id="9811198at2"/>
<accession>A0A1G7EZ88</accession>
<keyword evidence="3" id="KW-1003">Cell membrane</keyword>
<organism evidence="9 10">
    <name type="scientific">Bhargavaea beijingensis</name>
    <dbReference type="NCBI Taxonomy" id="426756"/>
    <lineage>
        <taxon>Bacteria</taxon>
        <taxon>Bacillati</taxon>
        <taxon>Bacillota</taxon>
        <taxon>Bacilli</taxon>
        <taxon>Bacillales</taxon>
        <taxon>Caryophanaceae</taxon>
        <taxon>Bhargavaea</taxon>
    </lineage>
</organism>
<evidence type="ECO:0000256" key="7">
    <source>
        <dbReference type="SAM" id="Phobius"/>
    </source>
</evidence>
<dbReference type="AlphaFoldDB" id="A0A1G7EZ88"/>
<name>A0A1G7EZ88_9BACL</name>
<feature type="domain" description="MgtC/SapB/SrpB/YhiD N-terminal" evidence="8">
    <location>
        <begin position="19"/>
        <end position="149"/>
    </location>
</feature>
<feature type="transmembrane region" description="Helical" evidence="7">
    <location>
        <begin position="79"/>
        <end position="97"/>
    </location>
</feature>
<dbReference type="Proteomes" id="UP000198823">
    <property type="component" value="Unassembled WGS sequence"/>
</dbReference>
<evidence type="ECO:0000256" key="1">
    <source>
        <dbReference type="ARBA" id="ARBA00004651"/>
    </source>
</evidence>
<evidence type="ECO:0000256" key="6">
    <source>
        <dbReference type="ARBA" id="ARBA00023136"/>
    </source>
</evidence>
<dbReference type="GO" id="GO:0005886">
    <property type="term" value="C:plasma membrane"/>
    <property type="evidence" value="ECO:0007669"/>
    <property type="project" value="UniProtKB-SubCell"/>
</dbReference>
<keyword evidence="4 7" id="KW-0812">Transmembrane</keyword>
<feature type="transmembrane region" description="Helical" evidence="7">
    <location>
        <begin position="131"/>
        <end position="152"/>
    </location>
</feature>
<feature type="transmembrane region" description="Helical" evidence="7">
    <location>
        <begin position="12"/>
        <end position="30"/>
    </location>
</feature>
<comment type="similarity">
    <text evidence="2">Belongs to the MgtC/SapB family.</text>
</comment>
<dbReference type="InterPro" id="IPR003416">
    <property type="entry name" value="MgtC/SapB/SrpB/YhiD_fam"/>
</dbReference>
<feature type="transmembrane region" description="Helical" evidence="7">
    <location>
        <begin position="39"/>
        <end position="59"/>
    </location>
</feature>
<gene>
    <name evidence="9" type="ORF">SAMN04488126_1163</name>
</gene>
<keyword evidence="6 7" id="KW-0472">Membrane</keyword>
<proteinExistence type="inferred from homology"/>
<keyword evidence="5 7" id="KW-1133">Transmembrane helix</keyword>
<dbReference type="PANTHER" id="PTHR33778">
    <property type="entry name" value="PROTEIN MGTC"/>
    <property type="match status" value="1"/>
</dbReference>
<reference evidence="9 10" key="1">
    <citation type="submission" date="2016-10" db="EMBL/GenBank/DDBJ databases">
        <authorList>
            <person name="de Groot N.N."/>
        </authorList>
    </citation>
    <scope>NUCLEOTIDE SEQUENCE [LARGE SCALE GENOMIC DNA]</scope>
    <source>
        <strain evidence="9 10">CGMCC 1.6762</strain>
    </source>
</reference>
<evidence type="ECO:0000313" key="10">
    <source>
        <dbReference type="Proteomes" id="UP000198823"/>
    </source>
</evidence>
<evidence type="ECO:0000256" key="4">
    <source>
        <dbReference type="ARBA" id="ARBA00022692"/>
    </source>
</evidence>
<comment type="subcellular location">
    <subcellularLocation>
        <location evidence="1">Cell membrane</location>
        <topology evidence="1">Multi-pass membrane protein</topology>
    </subcellularLocation>
</comment>
<evidence type="ECO:0000256" key="2">
    <source>
        <dbReference type="ARBA" id="ARBA00009298"/>
    </source>
</evidence>
<feature type="transmembrane region" description="Helical" evidence="7">
    <location>
        <begin position="104"/>
        <end position="125"/>
    </location>
</feature>
<evidence type="ECO:0000259" key="8">
    <source>
        <dbReference type="Pfam" id="PF02308"/>
    </source>
</evidence>
<dbReference type="InterPro" id="IPR049177">
    <property type="entry name" value="MgtC_SapB_SrpB_YhiD_N"/>
</dbReference>
<dbReference type="PANTHER" id="PTHR33778:SF4">
    <property type="entry name" value="PROTEIN SAPB"/>
    <property type="match status" value="1"/>
</dbReference>
<evidence type="ECO:0000313" key="9">
    <source>
        <dbReference type="EMBL" id="SDE68944.1"/>
    </source>
</evidence>
<dbReference type="RefSeq" id="WP_092097772.1">
    <property type="nucleotide sequence ID" value="NZ_FNAR01000016.1"/>
</dbReference>
<protein>
    <submittedName>
        <fullName evidence="9">Putative Mg2+ transporter-C (MgtC) family protein</fullName>
    </submittedName>
</protein>
<evidence type="ECO:0000256" key="5">
    <source>
        <dbReference type="ARBA" id="ARBA00022989"/>
    </source>
</evidence>
<dbReference type="Pfam" id="PF02308">
    <property type="entry name" value="MgtC"/>
    <property type="match status" value="1"/>
</dbReference>
<sequence length="242" mass="26332">MDYLLGSPLLETGVFFKLGFSGLLSLVIGIERELKRKPVGLKTSVVIATFSCLLTIISIETAYSTPARHDINITMDPLRLAAQIVSGIGFLGAGVILKRDNDNITGLTTAAMIWGAAGIGIAVGAGFYIEAAVAVAIVMIGVEFLPPLMNIVGPKRLRVKEYTLVTVVTGMENIDQLICCLHEHSADAENVRMKMMKDEGFPENSHEVELRLSVQPKVNSSEIYSWLHELNYIQTAELIATQ</sequence>